<protein>
    <submittedName>
        <fullName evidence="2">Uncharacterized protein</fullName>
    </submittedName>
</protein>
<keyword evidence="3" id="KW-1185">Reference proteome</keyword>
<evidence type="ECO:0000313" key="3">
    <source>
        <dbReference type="Proteomes" id="UP001063166"/>
    </source>
</evidence>
<accession>A0A9P3Q0Z4</accession>
<organism evidence="2 3">
    <name type="scientific">Lyophyllum shimeji</name>
    <name type="common">Hon-shimeji</name>
    <name type="synonym">Tricholoma shimeji</name>
    <dbReference type="NCBI Taxonomy" id="47721"/>
    <lineage>
        <taxon>Eukaryota</taxon>
        <taxon>Fungi</taxon>
        <taxon>Dikarya</taxon>
        <taxon>Basidiomycota</taxon>
        <taxon>Agaricomycotina</taxon>
        <taxon>Agaricomycetes</taxon>
        <taxon>Agaricomycetidae</taxon>
        <taxon>Agaricales</taxon>
        <taxon>Tricholomatineae</taxon>
        <taxon>Lyophyllaceae</taxon>
        <taxon>Lyophyllum</taxon>
    </lineage>
</organism>
<feature type="compositionally biased region" description="Basic and acidic residues" evidence="1">
    <location>
        <begin position="40"/>
        <end position="53"/>
    </location>
</feature>
<gene>
    <name evidence="2" type="ORF">LshimejAT787_2100660</name>
</gene>
<comment type="caution">
    <text evidence="2">The sequence shown here is derived from an EMBL/GenBank/DDBJ whole genome shotgun (WGS) entry which is preliminary data.</text>
</comment>
<name>A0A9P3Q0Z4_LYOSH</name>
<dbReference type="EMBL" id="BRPK01000021">
    <property type="protein sequence ID" value="GLB45306.1"/>
    <property type="molecule type" value="Genomic_DNA"/>
</dbReference>
<evidence type="ECO:0000256" key="1">
    <source>
        <dbReference type="SAM" id="MobiDB-lite"/>
    </source>
</evidence>
<dbReference type="Proteomes" id="UP001063166">
    <property type="component" value="Unassembled WGS sequence"/>
</dbReference>
<reference evidence="2" key="1">
    <citation type="submission" date="2022-07" db="EMBL/GenBank/DDBJ databases">
        <title>The genome of Lyophyllum shimeji provides insight into the initial evolution of ectomycorrhizal fungal genome.</title>
        <authorList>
            <person name="Kobayashi Y."/>
            <person name="Shibata T."/>
            <person name="Hirakawa H."/>
            <person name="Shigenobu S."/>
            <person name="Nishiyama T."/>
            <person name="Yamada A."/>
            <person name="Hasebe M."/>
            <person name="Kawaguchi M."/>
        </authorList>
    </citation>
    <scope>NUCLEOTIDE SEQUENCE</scope>
    <source>
        <strain evidence="2">AT787</strain>
    </source>
</reference>
<proteinExistence type="predicted"/>
<feature type="region of interest" description="Disordered" evidence="1">
    <location>
        <begin position="40"/>
        <end position="66"/>
    </location>
</feature>
<sequence>MVQTTPTTATTSVLEQHTNEYTDSLLELAAYIEEHKRRAKKAAEEAQRQRDEEQMMEMDQETKEYEDEMTRAAFDHDFWDWYNEFMSDREPSDGYASSSEGEYIREVLLKKDLQLEREMIASEVQEGTAEAEGYIAEETVLLSQIDAVQEE</sequence>
<dbReference type="AlphaFoldDB" id="A0A9P3Q0Z4"/>
<evidence type="ECO:0000313" key="2">
    <source>
        <dbReference type="EMBL" id="GLB45306.1"/>
    </source>
</evidence>